<gene>
    <name evidence="10" type="ORF">METZ01_LOCUS195204</name>
</gene>
<comment type="catalytic activity">
    <reaction evidence="9">
        <text>(1S,2R)-1-C-(indol-3-yl)glycerol 3-phosphate + L-serine = D-glyceraldehyde 3-phosphate + L-tryptophan + H2O</text>
        <dbReference type="Rhea" id="RHEA:10532"/>
        <dbReference type="ChEBI" id="CHEBI:15377"/>
        <dbReference type="ChEBI" id="CHEBI:33384"/>
        <dbReference type="ChEBI" id="CHEBI:57912"/>
        <dbReference type="ChEBI" id="CHEBI:58866"/>
        <dbReference type="ChEBI" id="CHEBI:59776"/>
        <dbReference type="EC" id="4.2.1.20"/>
    </reaction>
</comment>
<dbReference type="SUPFAM" id="SSF51366">
    <property type="entry name" value="Ribulose-phoshate binding barrel"/>
    <property type="match status" value="1"/>
</dbReference>
<dbReference type="GO" id="GO:0004834">
    <property type="term" value="F:tryptophan synthase activity"/>
    <property type="evidence" value="ECO:0007669"/>
    <property type="project" value="UniProtKB-EC"/>
</dbReference>
<evidence type="ECO:0000256" key="4">
    <source>
        <dbReference type="ARBA" id="ARBA00012043"/>
    </source>
</evidence>
<comment type="pathway">
    <text evidence="2">Amino-acid biosynthesis; L-tryptophan biosynthesis; L-tryptophan from chorismate: step 5/5.</text>
</comment>
<sequence>MRLEKTFKSLAEKNQSAFITFLTAGDPDYETSISIIDKLPESGVDIIEVGVPFSDPMADGPSVQASSLRALNNGMTLKKTLDLVKNFRKKDDATPIVLMGYYNPIYIYGNEKFLKDAKDAGVDGLIVVDLPPEEDHELCLPANEAGLNFIRLCTPTTDENRIPAVLKNTSGFLYYVSITGITGTKTPDFSKLIKPIETLKAKSKLPIAVGFGIKTKENATEVAKIADGVVVGSSIVDIIQTSLNDQKSSDEIKNNVLKYVQDLSEGIKQGRK</sequence>
<dbReference type="CDD" id="cd04724">
    <property type="entry name" value="Tryptophan_synthase_alpha"/>
    <property type="match status" value="1"/>
</dbReference>
<dbReference type="GO" id="GO:0005829">
    <property type="term" value="C:cytosol"/>
    <property type="evidence" value="ECO:0007669"/>
    <property type="project" value="TreeGrafter"/>
</dbReference>
<dbReference type="Gene3D" id="3.20.20.70">
    <property type="entry name" value="Aldolase class I"/>
    <property type="match status" value="1"/>
</dbReference>
<reference evidence="10" key="1">
    <citation type="submission" date="2018-05" db="EMBL/GenBank/DDBJ databases">
        <authorList>
            <person name="Lanie J.A."/>
            <person name="Ng W.-L."/>
            <person name="Kazmierczak K.M."/>
            <person name="Andrzejewski T.M."/>
            <person name="Davidsen T.M."/>
            <person name="Wayne K.J."/>
            <person name="Tettelin H."/>
            <person name="Glass J.I."/>
            <person name="Rusch D."/>
            <person name="Podicherti R."/>
            <person name="Tsui H.-C.T."/>
            <person name="Winkler M.E."/>
        </authorList>
    </citation>
    <scope>NUCLEOTIDE SEQUENCE</scope>
</reference>
<dbReference type="HAMAP" id="MF_00131">
    <property type="entry name" value="Trp_synth_alpha"/>
    <property type="match status" value="1"/>
</dbReference>
<organism evidence="10">
    <name type="scientific">marine metagenome</name>
    <dbReference type="NCBI Taxonomy" id="408172"/>
    <lineage>
        <taxon>unclassified sequences</taxon>
        <taxon>metagenomes</taxon>
        <taxon>ecological metagenomes</taxon>
    </lineage>
</organism>
<evidence type="ECO:0000256" key="9">
    <source>
        <dbReference type="ARBA" id="ARBA00049047"/>
    </source>
</evidence>
<dbReference type="InterPro" id="IPR011060">
    <property type="entry name" value="RibuloseP-bd_barrel"/>
</dbReference>
<evidence type="ECO:0000256" key="6">
    <source>
        <dbReference type="ARBA" id="ARBA00022822"/>
    </source>
</evidence>
<dbReference type="PANTHER" id="PTHR43406:SF1">
    <property type="entry name" value="TRYPTOPHAN SYNTHASE ALPHA CHAIN, CHLOROPLASTIC"/>
    <property type="match status" value="1"/>
</dbReference>
<proteinExistence type="inferred from homology"/>
<dbReference type="NCBIfam" id="TIGR00262">
    <property type="entry name" value="trpA"/>
    <property type="match status" value="1"/>
</dbReference>
<dbReference type="PROSITE" id="PS00167">
    <property type="entry name" value="TRP_SYNTHASE_ALPHA"/>
    <property type="match status" value="1"/>
</dbReference>
<protein>
    <recommendedName>
        <fullName evidence="4">tryptophan synthase</fullName>
        <ecNumber evidence="4">4.2.1.20</ecNumber>
    </recommendedName>
</protein>
<keyword evidence="7" id="KW-0057">Aromatic amino acid biosynthesis</keyword>
<comment type="subunit">
    <text evidence="3">Tetramer of two alpha and two beta chains.</text>
</comment>
<dbReference type="EC" id="4.2.1.20" evidence="4"/>
<keyword evidence="5" id="KW-0028">Amino-acid biosynthesis</keyword>
<evidence type="ECO:0000256" key="8">
    <source>
        <dbReference type="ARBA" id="ARBA00023239"/>
    </source>
</evidence>
<evidence type="ECO:0000256" key="3">
    <source>
        <dbReference type="ARBA" id="ARBA00011270"/>
    </source>
</evidence>
<dbReference type="InterPro" id="IPR002028">
    <property type="entry name" value="Trp_synthase_suA"/>
</dbReference>
<dbReference type="FunFam" id="3.20.20.70:FF:000037">
    <property type="entry name" value="Tryptophan synthase alpha chain"/>
    <property type="match status" value="1"/>
</dbReference>
<dbReference type="Pfam" id="PF00290">
    <property type="entry name" value="Trp_syntA"/>
    <property type="match status" value="1"/>
</dbReference>
<evidence type="ECO:0000313" key="10">
    <source>
        <dbReference type="EMBL" id="SVB42350.1"/>
    </source>
</evidence>
<dbReference type="AlphaFoldDB" id="A0A382DV97"/>
<comment type="function">
    <text evidence="1">The alpha subunit is responsible for the aldol cleavage of indoleglycerol phosphate to indole and glyceraldehyde 3-phosphate.</text>
</comment>
<keyword evidence="6" id="KW-0822">Tryptophan biosynthesis</keyword>
<evidence type="ECO:0000256" key="5">
    <source>
        <dbReference type="ARBA" id="ARBA00022605"/>
    </source>
</evidence>
<accession>A0A382DV97</accession>
<evidence type="ECO:0000256" key="7">
    <source>
        <dbReference type="ARBA" id="ARBA00023141"/>
    </source>
</evidence>
<dbReference type="InterPro" id="IPR018204">
    <property type="entry name" value="Trp_synthase_alpha_AS"/>
</dbReference>
<dbReference type="InterPro" id="IPR013785">
    <property type="entry name" value="Aldolase_TIM"/>
</dbReference>
<name>A0A382DV97_9ZZZZ</name>
<dbReference type="UniPathway" id="UPA00035">
    <property type="reaction ID" value="UER00044"/>
</dbReference>
<dbReference type="PANTHER" id="PTHR43406">
    <property type="entry name" value="TRYPTOPHAN SYNTHASE, ALPHA CHAIN"/>
    <property type="match status" value="1"/>
</dbReference>
<evidence type="ECO:0000256" key="1">
    <source>
        <dbReference type="ARBA" id="ARBA00003365"/>
    </source>
</evidence>
<dbReference type="EMBL" id="UINC01041285">
    <property type="protein sequence ID" value="SVB42350.1"/>
    <property type="molecule type" value="Genomic_DNA"/>
</dbReference>
<keyword evidence="8" id="KW-0456">Lyase</keyword>
<evidence type="ECO:0000256" key="2">
    <source>
        <dbReference type="ARBA" id="ARBA00004733"/>
    </source>
</evidence>